<feature type="region of interest" description="Disordered" evidence="1">
    <location>
        <begin position="232"/>
        <end position="255"/>
    </location>
</feature>
<evidence type="ECO:0000313" key="3">
    <source>
        <dbReference type="Proteomes" id="UP000799118"/>
    </source>
</evidence>
<gene>
    <name evidence="2" type="ORF">BT96DRAFT_922976</name>
</gene>
<name>A0A6A4HDC4_9AGAR</name>
<dbReference type="Proteomes" id="UP000799118">
    <property type="component" value="Unassembled WGS sequence"/>
</dbReference>
<feature type="compositionally biased region" description="Basic and acidic residues" evidence="1">
    <location>
        <begin position="238"/>
        <end position="255"/>
    </location>
</feature>
<keyword evidence="3" id="KW-1185">Reference proteome</keyword>
<evidence type="ECO:0000256" key="1">
    <source>
        <dbReference type="SAM" id="MobiDB-lite"/>
    </source>
</evidence>
<evidence type="ECO:0000313" key="2">
    <source>
        <dbReference type="EMBL" id="KAE9395237.1"/>
    </source>
</evidence>
<organism evidence="2 3">
    <name type="scientific">Gymnopus androsaceus JB14</name>
    <dbReference type="NCBI Taxonomy" id="1447944"/>
    <lineage>
        <taxon>Eukaryota</taxon>
        <taxon>Fungi</taxon>
        <taxon>Dikarya</taxon>
        <taxon>Basidiomycota</taxon>
        <taxon>Agaricomycotina</taxon>
        <taxon>Agaricomycetes</taxon>
        <taxon>Agaricomycetidae</taxon>
        <taxon>Agaricales</taxon>
        <taxon>Marasmiineae</taxon>
        <taxon>Omphalotaceae</taxon>
        <taxon>Gymnopus</taxon>
    </lineage>
</organism>
<proteinExistence type="predicted"/>
<accession>A0A6A4HDC4</accession>
<sequence>MNSTSRFNDLDLDDLDSEDYDSICPIPFFIHLIQKTIDKLDQFPDRLSAIKVTFEAHLASAEREIKAVGSAVDISDYYLSARGCGIAEEDFESALKASTYTKEALSQLENALTEIRTDLLSKLNVLEEEFILNPRWMALRNTTIGAEVDENPEFNKAFGHLWNDISDIHNKLDGQIRGKFEEDDEFWRSIVDLSAVADDIEMQVKDDDVVGIIRSDLGNSFECPSCAHVAQGEEDYGESDKGLGRMSGKEDRNIG</sequence>
<dbReference type="EMBL" id="ML769535">
    <property type="protein sequence ID" value="KAE9395237.1"/>
    <property type="molecule type" value="Genomic_DNA"/>
</dbReference>
<reference evidence="2" key="1">
    <citation type="journal article" date="2019" name="Environ. Microbiol.">
        <title>Fungal ecological strategies reflected in gene transcription - a case study of two litter decomposers.</title>
        <authorList>
            <person name="Barbi F."/>
            <person name="Kohler A."/>
            <person name="Barry K."/>
            <person name="Baskaran P."/>
            <person name="Daum C."/>
            <person name="Fauchery L."/>
            <person name="Ihrmark K."/>
            <person name="Kuo A."/>
            <person name="LaButti K."/>
            <person name="Lipzen A."/>
            <person name="Morin E."/>
            <person name="Grigoriev I.V."/>
            <person name="Henrissat B."/>
            <person name="Lindahl B."/>
            <person name="Martin F."/>
        </authorList>
    </citation>
    <scope>NUCLEOTIDE SEQUENCE</scope>
    <source>
        <strain evidence="2">JB14</strain>
    </source>
</reference>
<dbReference type="AlphaFoldDB" id="A0A6A4HDC4"/>
<protein>
    <submittedName>
        <fullName evidence="2">Uncharacterized protein</fullName>
    </submittedName>
</protein>